<dbReference type="Gene3D" id="3.40.50.150">
    <property type="entry name" value="Vaccinia Virus protein VP39"/>
    <property type="match status" value="1"/>
</dbReference>
<feature type="active site" description="Proton acceptor" evidence="1">
    <location>
        <position position="169"/>
    </location>
</feature>
<dbReference type="GO" id="GO:0005829">
    <property type="term" value="C:cytosol"/>
    <property type="evidence" value="ECO:0007669"/>
    <property type="project" value="TreeGrafter"/>
</dbReference>
<dbReference type="eggNOG" id="COG2961">
    <property type="taxonomic scope" value="Bacteria"/>
</dbReference>
<evidence type="ECO:0000313" key="2">
    <source>
        <dbReference type="EMBL" id="AGK57239.1"/>
    </source>
</evidence>
<feature type="binding site" evidence="1">
    <location>
        <position position="169"/>
    </location>
    <ligand>
        <name>S-adenosyl-L-methionine</name>
        <dbReference type="ChEBI" id="CHEBI:59789"/>
    </ligand>
</feature>
<dbReference type="PANTHER" id="PTHR37426:SF1">
    <property type="entry name" value="RIBOSOMAL RNA LARGE SUBUNIT METHYLTRANSFERASE J"/>
    <property type="match status" value="1"/>
</dbReference>
<dbReference type="KEGG" id="hdt:HYPDE_27798"/>
<feature type="binding site" evidence="1">
    <location>
        <position position="123"/>
    </location>
    <ligand>
        <name>S-adenosyl-L-methionine</name>
        <dbReference type="ChEBI" id="CHEBI:59789"/>
    </ligand>
</feature>
<dbReference type="EC" id="2.1.1.266" evidence="1"/>
<dbReference type="HAMAP" id="MF_00934">
    <property type="entry name" value="23SrRNA_methyltr_J"/>
    <property type="match status" value="1"/>
</dbReference>
<dbReference type="Pfam" id="PF04378">
    <property type="entry name" value="RsmJ"/>
    <property type="match status" value="1"/>
</dbReference>
<dbReference type="AlphaFoldDB" id="N0B179"/>
<keyword evidence="1" id="KW-0489">Methyltransferase</keyword>
<dbReference type="Proteomes" id="UP000005952">
    <property type="component" value="Chromosome"/>
</dbReference>
<feature type="site" description="Interaction with substrate rRNA" evidence="1">
    <location>
        <position position="6"/>
    </location>
</feature>
<comment type="subunit">
    <text evidence="1">Monomer.</text>
</comment>
<feature type="binding site" evidence="1">
    <location>
        <position position="105"/>
    </location>
    <ligand>
        <name>S-adenosyl-L-methionine</name>
        <dbReference type="ChEBI" id="CHEBI:59789"/>
    </ligand>
</feature>
<dbReference type="InterPro" id="IPR007473">
    <property type="entry name" value="RlmJ"/>
</dbReference>
<comment type="function">
    <text evidence="1">Specifically methylates the adenine in position 2030 of 23S rRNA.</text>
</comment>
<comment type="catalytic activity">
    <reaction evidence="1">
        <text>adenosine(2030) in 23S rRNA + S-adenosyl-L-methionine = N(6)-methyladenosine(2030) in 23S rRNA + S-adenosyl-L-homocysteine + H(+)</text>
        <dbReference type="Rhea" id="RHEA:43736"/>
        <dbReference type="Rhea" id="RHEA-COMP:10668"/>
        <dbReference type="Rhea" id="RHEA-COMP:10669"/>
        <dbReference type="ChEBI" id="CHEBI:15378"/>
        <dbReference type="ChEBI" id="CHEBI:57856"/>
        <dbReference type="ChEBI" id="CHEBI:59789"/>
        <dbReference type="ChEBI" id="CHEBI:74411"/>
        <dbReference type="ChEBI" id="CHEBI:74449"/>
        <dbReference type="EC" id="2.1.1.266"/>
    </reaction>
</comment>
<evidence type="ECO:0000313" key="3">
    <source>
        <dbReference type="Proteomes" id="UP000005952"/>
    </source>
</evidence>
<name>N0B179_9HYPH</name>
<feature type="binding site" evidence="1">
    <location>
        <position position="21"/>
    </location>
    <ligand>
        <name>S-adenosyl-L-methionine</name>
        <dbReference type="ChEBI" id="CHEBI:59789"/>
    </ligand>
</feature>
<dbReference type="GO" id="GO:0003723">
    <property type="term" value="F:RNA binding"/>
    <property type="evidence" value="ECO:0007669"/>
    <property type="project" value="UniProtKB-UniRule"/>
</dbReference>
<dbReference type="HOGENOM" id="CLU_061769_0_0_5"/>
<organism evidence="2 3">
    <name type="scientific">Hyphomicrobium denitrificans 1NES1</name>
    <dbReference type="NCBI Taxonomy" id="670307"/>
    <lineage>
        <taxon>Bacteria</taxon>
        <taxon>Pseudomonadati</taxon>
        <taxon>Pseudomonadota</taxon>
        <taxon>Alphaproteobacteria</taxon>
        <taxon>Hyphomicrobiales</taxon>
        <taxon>Hyphomicrobiaceae</taxon>
        <taxon>Hyphomicrobium</taxon>
    </lineage>
</organism>
<keyword evidence="1" id="KW-0698">rRNA processing</keyword>
<evidence type="ECO:0000256" key="1">
    <source>
        <dbReference type="HAMAP-Rule" id="MF_00934"/>
    </source>
</evidence>
<dbReference type="PANTHER" id="PTHR37426">
    <property type="entry name" value="RIBOSOMAL RNA LARGE SUBUNIT METHYLTRANSFERASE J"/>
    <property type="match status" value="1"/>
</dbReference>
<proteinExistence type="inferred from homology"/>
<keyword evidence="1" id="KW-0808">Transferase</keyword>
<sequence>MSTMNYRHGYHAGNFADVVKHAVLARVLTYMKQKPRSFRVVDTHAGAGRYDLAGPEAGKTGEWQDGIGRIFDVDLPPSVAELLAPYLDAVRATNESGKLQIYPGSSLIARHIMRPEDVLVANELNTSEFERLKRELGRAKNTAVLNIDAWHAVKSLLPPKERRAVVLIDPPFEEKSEFADLVVAVGEAMARFPTGVYLIWYPLKDEAAANQFVAQATARPGLEFLDVRLAVCAPFPGLGLTAAGLLVLNPPYRLRDELEIMLPVLRDRMAEGRGSAFDLRDVV</sequence>
<keyword evidence="1" id="KW-0949">S-adenosyl-L-methionine</keyword>
<dbReference type="GO" id="GO:0070475">
    <property type="term" value="P:rRNA base methylation"/>
    <property type="evidence" value="ECO:0007669"/>
    <property type="project" value="UniProtKB-UniRule"/>
</dbReference>
<feature type="binding site" evidence="1">
    <location>
        <begin position="148"/>
        <end position="149"/>
    </location>
    <ligand>
        <name>S-adenosyl-L-methionine</name>
        <dbReference type="ChEBI" id="CHEBI:59789"/>
    </ligand>
</feature>
<protein>
    <recommendedName>
        <fullName evidence="1">Ribosomal RNA large subunit methyltransferase J</fullName>
        <ecNumber evidence="1">2.1.1.266</ecNumber>
    </recommendedName>
    <alternativeName>
        <fullName evidence="1">23S rRNA (adenine(2030)-N6)-methyltransferase</fullName>
    </alternativeName>
    <alternativeName>
        <fullName evidence="1">23S rRNA m6A2030 methyltransferase</fullName>
    </alternativeName>
</protein>
<accession>N0B179</accession>
<comment type="similarity">
    <text evidence="1">Belongs to the RlmJ family.</text>
</comment>
<keyword evidence="3" id="KW-1185">Reference proteome</keyword>
<feature type="binding site" evidence="1">
    <location>
        <position position="44"/>
    </location>
    <ligand>
        <name>S-adenosyl-L-methionine</name>
        <dbReference type="ChEBI" id="CHEBI:59789"/>
    </ligand>
</feature>
<dbReference type="InterPro" id="IPR029063">
    <property type="entry name" value="SAM-dependent_MTases_sf"/>
</dbReference>
<keyword evidence="1" id="KW-0694">RNA-binding</keyword>
<dbReference type="EMBL" id="CP005587">
    <property type="protein sequence ID" value="AGK57239.1"/>
    <property type="molecule type" value="Genomic_DNA"/>
</dbReference>
<reference evidence="2 3" key="1">
    <citation type="journal article" date="2013" name="Genome Announc.">
        <title>Genome sequences for three denitrifying bacterial strains isolated from a uranium- and nitrate-contaminated subsurface environment.</title>
        <authorList>
            <person name="Venkatramanan R."/>
            <person name="Prakash O."/>
            <person name="Woyke T."/>
            <person name="Chain P."/>
            <person name="Goodwin L.A."/>
            <person name="Watson D."/>
            <person name="Brooks S."/>
            <person name="Kostka J.E."/>
            <person name="Green S.J."/>
        </authorList>
    </citation>
    <scope>NUCLEOTIDE SEQUENCE [LARGE SCALE GENOMIC DNA]</scope>
    <source>
        <strain evidence="2 3">1NES1</strain>
    </source>
</reference>
<dbReference type="GO" id="GO:0036307">
    <property type="term" value="F:23S rRNA (adenine(2030)-N(6))-methyltransferase activity"/>
    <property type="evidence" value="ECO:0007669"/>
    <property type="project" value="UniProtKB-UniRule"/>
</dbReference>
<gene>
    <name evidence="1" type="primary">rlmJ</name>
    <name evidence="2" type="ORF">HYPDE_27798</name>
</gene>
<dbReference type="SUPFAM" id="SSF53335">
    <property type="entry name" value="S-adenosyl-L-methionine-dependent methyltransferases"/>
    <property type="match status" value="1"/>
</dbReference>